<dbReference type="PANTHER" id="PTHR18359">
    <property type="entry name" value="WD-REPEAT PROTEIN-RELATED"/>
    <property type="match status" value="1"/>
</dbReference>
<accession>G3B1U1</accession>
<keyword evidence="2" id="KW-0698">rRNA processing</keyword>
<evidence type="ECO:0000256" key="4">
    <source>
        <dbReference type="ARBA" id="ARBA00022737"/>
    </source>
</evidence>
<dbReference type="Pfam" id="PF00400">
    <property type="entry name" value="WD40"/>
    <property type="match status" value="2"/>
</dbReference>
<dbReference type="GO" id="GO:0032040">
    <property type="term" value="C:small-subunit processome"/>
    <property type="evidence" value="ECO:0007669"/>
    <property type="project" value="TreeGrafter"/>
</dbReference>
<dbReference type="AlphaFoldDB" id="G3B1U1"/>
<evidence type="ECO:0000313" key="10">
    <source>
        <dbReference type="Proteomes" id="UP000000707"/>
    </source>
</evidence>
<feature type="repeat" description="WD" evidence="7">
    <location>
        <begin position="514"/>
        <end position="543"/>
    </location>
</feature>
<dbReference type="HOGENOM" id="CLU_011055_1_0_1"/>
<keyword evidence="10" id="KW-1185">Reference proteome</keyword>
<feature type="compositionally biased region" description="Acidic residues" evidence="8">
    <location>
        <begin position="50"/>
        <end position="59"/>
    </location>
</feature>
<evidence type="ECO:0000256" key="8">
    <source>
        <dbReference type="SAM" id="MobiDB-lite"/>
    </source>
</evidence>
<gene>
    <name evidence="9" type="ORF">CANTEDRAFT_92763</name>
</gene>
<feature type="compositionally biased region" description="Acidic residues" evidence="8">
    <location>
        <begin position="96"/>
        <end position="123"/>
    </location>
</feature>
<dbReference type="SMART" id="SM00320">
    <property type="entry name" value="WD40"/>
    <property type="match status" value="5"/>
</dbReference>
<evidence type="ECO:0000256" key="7">
    <source>
        <dbReference type="PROSITE-ProRule" id="PRU00221"/>
    </source>
</evidence>
<dbReference type="Gene3D" id="2.130.10.10">
    <property type="entry name" value="YVTN repeat-like/Quinoprotein amine dehydrogenase"/>
    <property type="match status" value="1"/>
</dbReference>
<keyword evidence="3 7" id="KW-0853">WD repeat</keyword>
<dbReference type="PROSITE" id="PS50294">
    <property type="entry name" value="WD_REPEATS_REGION"/>
    <property type="match status" value="1"/>
</dbReference>
<keyword evidence="5" id="KW-0539">Nucleus</keyword>
<dbReference type="STRING" id="590646.G3B1U1"/>
<evidence type="ECO:0000256" key="3">
    <source>
        <dbReference type="ARBA" id="ARBA00022574"/>
    </source>
</evidence>
<dbReference type="PROSITE" id="PS50082">
    <property type="entry name" value="WD_REPEATS_2"/>
    <property type="match status" value="1"/>
</dbReference>
<dbReference type="PANTHER" id="PTHR18359:SF0">
    <property type="entry name" value="U3 SMALL NUCLEOLAR RNA-ASSOCIATED PROTEIN 18 HOMOLOG"/>
    <property type="match status" value="1"/>
</dbReference>
<evidence type="ECO:0000256" key="2">
    <source>
        <dbReference type="ARBA" id="ARBA00022552"/>
    </source>
</evidence>
<proteinExistence type="inferred from homology"/>
<feature type="compositionally biased region" description="Acidic residues" evidence="8">
    <location>
        <begin position="69"/>
        <end position="87"/>
    </location>
</feature>
<feature type="region of interest" description="Disordered" evidence="8">
    <location>
        <begin position="50"/>
        <end position="124"/>
    </location>
</feature>
<dbReference type="OrthoDB" id="1935146at2759"/>
<sequence>MSKNINSATMDLEIPPKDMEELQLEKLVFGDMENFQMNLKKTDNLLEYNTSDEELEGVDSDASKFYSGSDDENDRQDDDMFFIDDGENSNGVEGTVDMELDDSDDNESESEEDEEHAWSDSEDEKVSISLVASDKLKKLRKSTTDDYVNGKAYIKRLRTQFERIYPRPNWVEQIEEEQNGGEEGNEASDELTNNNTNALLSILKSTDKFTITKQLKLISPNKISVTRLKDGNHNRRSKSGIQSLSFHSKQPLLLTGGFDKTIRIYHIDGKSNTLVTSLHLKDSPIYSCSFSNLVTKDNKNLIYAAGRRKYMNKWDLNTGEVEKISRMYGFEKFQKSMEYFKVSPMGTFVGLTGSSGYCNILNGLSGQFLKNFKIEGTIIDFDFSHDEKIIIITNTVGEVWEFELETDKLMKRWQDNNGIGITKIKFGGPRDRWLAIGSNTGVVNLYDRLSSTPTIPFKAVENLVTTISSLQFNSDGQLLVIASRAKRDALRVVHLPSASVYSNWPTSGTPLGKVTSVTFSPNSQMLAVGNEAGKVTLWRLNHY</sequence>
<comment type="similarity">
    <text evidence="6">Belongs to the WD repeat UTP18 family.</text>
</comment>
<dbReference type="GO" id="GO:0034388">
    <property type="term" value="C:Pwp2p-containing subcomplex of 90S preribosome"/>
    <property type="evidence" value="ECO:0007669"/>
    <property type="project" value="TreeGrafter"/>
</dbReference>
<evidence type="ECO:0000256" key="1">
    <source>
        <dbReference type="ARBA" id="ARBA00004604"/>
    </source>
</evidence>
<evidence type="ECO:0000256" key="6">
    <source>
        <dbReference type="ARBA" id="ARBA00025767"/>
    </source>
</evidence>
<dbReference type="InterPro" id="IPR001680">
    <property type="entry name" value="WD40_rpt"/>
</dbReference>
<dbReference type="KEGG" id="cten:18250227"/>
<dbReference type="GO" id="GO:0006364">
    <property type="term" value="P:rRNA processing"/>
    <property type="evidence" value="ECO:0007669"/>
    <property type="project" value="UniProtKB-KW"/>
</dbReference>
<dbReference type="InterPro" id="IPR015943">
    <property type="entry name" value="WD40/YVTN_repeat-like_dom_sf"/>
</dbReference>
<dbReference type="EMBL" id="GL996515">
    <property type="protein sequence ID" value="EGV64531.1"/>
    <property type="molecule type" value="Genomic_DNA"/>
</dbReference>
<dbReference type="eggNOG" id="KOG2055">
    <property type="taxonomic scope" value="Eukaryota"/>
</dbReference>
<evidence type="ECO:0000256" key="5">
    <source>
        <dbReference type="ARBA" id="ARBA00023242"/>
    </source>
</evidence>
<dbReference type="InterPro" id="IPR045161">
    <property type="entry name" value="Utp18"/>
</dbReference>
<reference evidence="9 10" key="1">
    <citation type="journal article" date="2011" name="Proc. Natl. Acad. Sci. U.S.A.">
        <title>Comparative genomics of xylose-fermenting fungi for enhanced biofuel production.</title>
        <authorList>
            <person name="Wohlbach D.J."/>
            <person name="Kuo A."/>
            <person name="Sato T.K."/>
            <person name="Potts K.M."/>
            <person name="Salamov A.A."/>
            <person name="LaButti K.M."/>
            <person name="Sun H."/>
            <person name="Clum A."/>
            <person name="Pangilinan J.L."/>
            <person name="Lindquist E.A."/>
            <person name="Lucas S."/>
            <person name="Lapidus A."/>
            <person name="Jin M."/>
            <person name="Gunawan C."/>
            <person name="Balan V."/>
            <person name="Dale B.E."/>
            <person name="Jeffries T.W."/>
            <person name="Zinkel R."/>
            <person name="Barry K.W."/>
            <person name="Grigoriev I.V."/>
            <person name="Gasch A.P."/>
        </authorList>
    </citation>
    <scope>NUCLEOTIDE SEQUENCE [LARGE SCALE GENOMIC DNA]</scope>
    <source>
        <strain evidence="10">ATCC 10573 / BCRC 21748 / CBS 615 / JCM 9827 / NBRC 10315 / NRRL Y-1498 / VKM Y-70</strain>
    </source>
</reference>
<dbReference type="Proteomes" id="UP000000707">
    <property type="component" value="Unassembled WGS sequence"/>
</dbReference>
<dbReference type="SUPFAM" id="SSF50978">
    <property type="entry name" value="WD40 repeat-like"/>
    <property type="match status" value="1"/>
</dbReference>
<protein>
    <submittedName>
        <fullName evidence="9">WD40 repeat-like protein</fullName>
    </submittedName>
</protein>
<dbReference type="GeneID" id="18250227"/>
<evidence type="ECO:0000313" key="9">
    <source>
        <dbReference type="EMBL" id="EGV64531.1"/>
    </source>
</evidence>
<name>G3B1U1_CANTC</name>
<dbReference type="InterPro" id="IPR036322">
    <property type="entry name" value="WD40_repeat_dom_sf"/>
</dbReference>
<organism evidence="10">
    <name type="scientific">Candida tenuis (strain ATCC 10573 / BCRC 21748 / CBS 615 / JCM 9827 / NBRC 10315 / NRRL Y-1498 / VKM Y-70)</name>
    <name type="common">Yeast</name>
    <name type="synonym">Yamadazyma tenuis</name>
    <dbReference type="NCBI Taxonomy" id="590646"/>
    <lineage>
        <taxon>Eukaryota</taxon>
        <taxon>Fungi</taxon>
        <taxon>Dikarya</taxon>
        <taxon>Ascomycota</taxon>
        <taxon>Saccharomycotina</taxon>
        <taxon>Pichiomycetes</taxon>
        <taxon>Debaryomycetaceae</taxon>
        <taxon>Yamadazyma</taxon>
    </lineage>
</organism>
<keyword evidence="4" id="KW-0677">Repeat</keyword>
<comment type="subcellular location">
    <subcellularLocation>
        <location evidence="1">Nucleus</location>
        <location evidence="1">Nucleolus</location>
    </subcellularLocation>
</comment>